<dbReference type="GO" id="GO:0016887">
    <property type="term" value="F:ATP hydrolysis activity"/>
    <property type="evidence" value="ECO:0007669"/>
    <property type="project" value="InterPro"/>
</dbReference>
<dbReference type="InterPro" id="IPR003959">
    <property type="entry name" value="ATPase_AAA_core"/>
</dbReference>
<keyword evidence="1" id="KW-0812">Transmembrane</keyword>
<name>A0A6C0DC19_9ZZZZ</name>
<dbReference type="GO" id="GO:0005524">
    <property type="term" value="F:ATP binding"/>
    <property type="evidence" value="ECO:0007669"/>
    <property type="project" value="InterPro"/>
</dbReference>
<dbReference type="InterPro" id="IPR027417">
    <property type="entry name" value="P-loop_NTPase"/>
</dbReference>
<protein>
    <recommendedName>
        <fullName evidence="2">ATPase AAA-type core domain-containing protein</fullName>
    </recommendedName>
</protein>
<evidence type="ECO:0000313" key="3">
    <source>
        <dbReference type="EMBL" id="QHT13489.1"/>
    </source>
</evidence>
<proteinExistence type="predicted"/>
<dbReference type="EMBL" id="MN739570">
    <property type="protein sequence ID" value="QHT13489.1"/>
    <property type="molecule type" value="Genomic_DNA"/>
</dbReference>
<accession>A0A6C0DC19</accession>
<evidence type="ECO:0000256" key="1">
    <source>
        <dbReference type="SAM" id="Phobius"/>
    </source>
</evidence>
<keyword evidence="1" id="KW-1133">Transmembrane helix</keyword>
<dbReference type="Gene3D" id="3.40.50.300">
    <property type="entry name" value="P-loop containing nucleotide triphosphate hydrolases"/>
    <property type="match status" value="1"/>
</dbReference>
<evidence type="ECO:0000259" key="2">
    <source>
        <dbReference type="Pfam" id="PF00004"/>
    </source>
</evidence>
<reference evidence="3" key="1">
    <citation type="journal article" date="2020" name="Nature">
        <title>Giant virus diversity and host interactions through global metagenomics.</title>
        <authorList>
            <person name="Schulz F."/>
            <person name="Roux S."/>
            <person name="Paez-Espino D."/>
            <person name="Jungbluth S."/>
            <person name="Walsh D.A."/>
            <person name="Denef V.J."/>
            <person name="McMahon K.D."/>
            <person name="Konstantinidis K.T."/>
            <person name="Eloe-Fadrosh E.A."/>
            <person name="Kyrpides N.C."/>
            <person name="Woyke T."/>
        </authorList>
    </citation>
    <scope>NUCLEOTIDE SEQUENCE</scope>
    <source>
        <strain evidence="3">GVMAG-M-3300023174-131</strain>
    </source>
</reference>
<organism evidence="3">
    <name type="scientific">viral metagenome</name>
    <dbReference type="NCBI Taxonomy" id="1070528"/>
    <lineage>
        <taxon>unclassified sequences</taxon>
        <taxon>metagenomes</taxon>
        <taxon>organismal metagenomes</taxon>
    </lineage>
</organism>
<feature type="domain" description="ATPase AAA-type core" evidence="2">
    <location>
        <begin position="161"/>
        <end position="296"/>
    </location>
</feature>
<dbReference type="AlphaFoldDB" id="A0A6C0DC19"/>
<sequence length="297" mass="34658">MILAVLYTIILSSISILWTLIIVPFLLFGYSFYCITENNLITTITKKIKYSTMRDEQDDPSGFFVGKYYIGYILTATTEKTTKTLYCLCTRSQFDKLKYKQDEVVKETDIFIDLYVRKGNYWNFMYKQRRLNCTRFIPKPNQQNIIEQVIPFYKDNNRCVIMISGNPGTGKSIMGILIAKEMNGVLCKTYNPTTPGDNLENIYNQVNPTINTPLILLIDEFDILIETFHNKQAKIHDHIPTEVYNKTTYNNLFDDINLTLYPNVVVILTTNLTKEMIEEKYDSSYIREGRVDMIFNL</sequence>
<dbReference type="Pfam" id="PF00004">
    <property type="entry name" value="AAA"/>
    <property type="match status" value="1"/>
</dbReference>
<dbReference type="SUPFAM" id="SSF52540">
    <property type="entry name" value="P-loop containing nucleoside triphosphate hydrolases"/>
    <property type="match status" value="1"/>
</dbReference>
<keyword evidence="1" id="KW-0472">Membrane</keyword>
<feature type="transmembrane region" description="Helical" evidence="1">
    <location>
        <begin position="7"/>
        <end position="33"/>
    </location>
</feature>